<evidence type="ECO:0000313" key="1">
    <source>
        <dbReference type="EMBL" id="CAF9903746.1"/>
    </source>
</evidence>
<organism evidence="1 2">
    <name type="scientific">Gomphillus americanus</name>
    <dbReference type="NCBI Taxonomy" id="1940652"/>
    <lineage>
        <taxon>Eukaryota</taxon>
        <taxon>Fungi</taxon>
        <taxon>Dikarya</taxon>
        <taxon>Ascomycota</taxon>
        <taxon>Pezizomycotina</taxon>
        <taxon>Lecanoromycetes</taxon>
        <taxon>OSLEUM clade</taxon>
        <taxon>Ostropomycetidae</taxon>
        <taxon>Ostropales</taxon>
        <taxon>Graphidaceae</taxon>
        <taxon>Gomphilloideae</taxon>
        <taxon>Gomphillus</taxon>
    </lineage>
</organism>
<dbReference type="AlphaFoldDB" id="A0A8H3EB18"/>
<comment type="caution">
    <text evidence="1">The sequence shown here is derived from an EMBL/GenBank/DDBJ whole genome shotgun (WGS) entry which is preliminary data.</text>
</comment>
<accession>A0A8H3EB18</accession>
<dbReference type="EMBL" id="CAJPDQ010000001">
    <property type="protein sequence ID" value="CAF9903746.1"/>
    <property type="molecule type" value="Genomic_DNA"/>
</dbReference>
<name>A0A8H3EB18_9LECA</name>
<protein>
    <submittedName>
        <fullName evidence="1">Uncharacterized protein</fullName>
    </submittedName>
</protein>
<proteinExistence type="predicted"/>
<keyword evidence="2" id="KW-1185">Reference proteome</keyword>
<dbReference type="Proteomes" id="UP000664169">
    <property type="component" value="Unassembled WGS sequence"/>
</dbReference>
<reference evidence="1" key="1">
    <citation type="submission" date="2021-03" db="EMBL/GenBank/DDBJ databases">
        <authorList>
            <person name="Tagirdzhanova G."/>
        </authorList>
    </citation>
    <scope>NUCLEOTIDE SEQUENCE</scope>
</reference>
<gene>
    <name evidence="1" type="ORF">GOMPHAMPRED_000526</name>
</gene>
<evidence type="ECO:0000313" key="2">
    <source>
        <dbReference type="Proteomes" id="UP000664169"/>
    </source>
</evidence>
<sequence>MSQRSSIELPATPILYASPDSISDYGSEPSPYEHFLADGIPSTPFNTASPTSTPGRIDYSDCVESFVADFHRCLGRLDAQAQANSAQGQASKSAPQFNASLFADLESEPHHPANANGFGSGKVIHHLIFTEQPAALERRILRESTFKLQPAPLWTRRPNKANNRMAVVPFKEIEVGADHCNPAGVSKYALSAPQPTAKVSSWLYAIPGTHPAFENLFEADEPLDLRFAAADSPRLEDLDSFTDVFEMKGFETDLFEFELPDPRTSALLLMRDLTAVLMRLAERI</sequence>